<accession>A0AA86NSX1</accession>
<evidence type="ECO:0000313" key="3">
    <source>
        <dbReference type="EMBL" id="CAL6105043.1"/>
    </source>
</evidence>
<dbReference type="EMBL" id="CATOUU010000330">
    <property type="protein sequence ID" value="CAI9924932.1"/>
    <property type="molecule type" value="Genomic_DNA"/>
</dbReference>
<protein>
    <submittedName>
        <fullName evidence="3">Hypothetical_protein</fullName>
    </submittedName>
</protein>
<dbReference type="EMBL" id="CAXDID020000591">
    <property type="protein sequence ID" value="CAL6105043.1"/>
    <property type="molecule type" value="Genomic_DNA"/>
</dbReference>
<gene>
    <name evidence="2" type="ORF">HINF_LOCUS12577</name>
    <name evidence="3" type="ORF">HINF_LOCUS73073</name>
</gene>
<name>A0AA86NSX1_9EUKA</name>
<feature type="coiled-coil region" evidence="1">
    <location>
        <begin position="182"/>
        <end position="237"/>
    </location>
</feature>
<sequence>MTVELQNQLNEKNEEITLLVSQISASIQNQEELEKELETRQLQLNTSDEQLKQLRIQLTENTNIRVQILEDQLNQSRTELQTEKDQHNQSKQEQETKLNIIQKQMNDLQKKLQDIIIERDQYKCQYLEQYQLNRKYESQYNQLHNKYYSETQNNLDNIQKLIQSQNLVSELNRTLAQYFDANQNLAHANNDLNQQVQQLQSQKCDLTKQINVAHIEVNQSRSQIETLRQQKEESNIQLAQSKFLYEANIIQLQNQHHHTEELANSQLESRNTKIQQQEADKIQLQEQLNEFQTQITALKLENELLNKKLKVKPEIVDQEPQNIHINFMNFPKRSRTVRINTKEEQIENMILYIKENGFNAQKENKNVVIKYTEAENIRLQQVIDHIKKELDVEVTNE</sequence>
<evidence type="ECO:0000256" key="1">
    <source>
        <dbReference type="SAM" id="Coils"/>
    </source>
</evidence>
<reference evidence="2" key="1">
    <citation type="submission" date="2023-06" db="EMBL/GenBank/DDBJ databases">
        <authorList>
            <person name="Kurt Z."/>
        </authorList>
    </citation>
    <scope>NUCLEOTIDE SEQUENCE</scope>
</reference>
<feature type="coiled-coil region" evidence="1">
    <location>
        <begin position="267"/>
        <end position="308"/>
    </location>
</feature>
<evidence type="ECO:0000313" key="4">
    <source>
        <dbReference type="Proteomes" id="UP001642409"/>
    </source>
</evidence>
<proteinExistence type="predicted"/>
<keyword evidence="4" id="KW-1185">Reference proteome</keyword>
<comment type="caution">
    <text evidence="2">The sequence shown here is derived from an EMBL/GenBank/DDBJ whole genome shotgun (WGS) entry which is preliminary data.</text>
</comment>
<organism evidence="2">
    <name type="scientific">Hexamita inflata</name>
    <dbReference type="NCBI Taxonomy" id="28002"/>
    <lineage>
        <taxon>Eukaryota</taxon>
        <taxon>Metamonada</taxon>
        <taxon>Diplomonadida</taxon>
        <taxon>Hexamitidae</taxon>
        <taxon>Hexamitinae</taxon>
        <taxon>Hexamita</taxon>
    </lineage>
</organism>
<dbReference type="AlphaFoldDB" id="A0AA86NSX1"/>
<keyword evidence="1" id="KW-0175">Coiled coil</keyword>
<feature type="coiled-coil region" evidence="1">
    <location>
        <begin position="2"/>
        <end position="125"/>
    </location>
</feature>
<dbReference type="Proteomes" id="UP001642409">
    <property type="component" value="Unassembled WGS sequence"/>
</dbReference>
<evidence type="ECO:0000313" key="2">
    <source>
        <dbReference type="EMBL" id="CAI9924932.1"/>
    </source>
</evidence>
<reference evidence="3 4" key="2">
    <citation type="submission" date="2024-07" db="EMBL/GenBank/DDBJ databases">
        <authorList>
            <person name="Akdeniz Z."/>
        </authorList>
    </citation>
    <scope>NUCLEOTIDE SEQUENCE [LARGE SCALE GENOMIC DNA]</scope>
</reference>